<accession>A0A1B6FK26</accession>
<gene>
    <name evidence="1" type="ORF">g.3970</name>
</gene>
<feature type="non-terminal residue" evidence="1">
    <location>
        <position position="101"/>
    </location>
</feature>
<proteinExistence type="predicted"/>
<feature type="non-terminal residue" evidence="1">
    <location>
        <position position="1"/>
    </location>
</feature>
<evidence type="ECO:0000313" key="1">
    <source>
        <dbReference type="EMBL" id="JAS50531.1"/>
    </source>
</evidence>
<dbReference type="EMBL" id="GECZ01019238">
    <property type="protein sequence ID" value="JAS50531.1"/>
    <property type="molecule type" value="Transcribed_RNA"/>
</dbReference>
<protein>
    <recommendedName>
        <fullName evidence="2">PiggyBac transposable element-derived protein 4 C-terminal zinc-ribbon domain-containing protein</fullName>
    </recommendedName>
</protein>
<evidence type="ECO:0008006" key="2">
    <source>
        <dbReference type="Google" id="ProtNLM"/>
    </source>
</evidence>
<organism evidence="1">
    <name type="scientific">Cuerna arida</name>
    <dbReference type="NCBI Taxonomy" id="1464854"/>
    <lineage>
        <taxon>Eukaryota</taxon>
        <taxon>Metazoa</taxon>
        <taxon>Ecdysozoa</taxon>
        <taxon>Arthropoda</taxon>
        <taxon>Hexapoda</taxon>
        <taxon>Insecta</taxon>
        <taxon>Pterygota</taxon>
        <taxon>Neoptera</taxon>
        <taxon>Paraneoptera</taxon>
        <taxon>Hemiptera</taxon>
        <taxon>Auchenorrhyncha</taxon>
        <taxon>Membracoidea</taxon>
        <taxon>Cicadellidae</taxon>
        <taxon>Cicadellinae</taxon>
        <taxon>Proconiini</taxon>
        <taxon>Cuerna</taxon>
    </lineage>
</organism>
<dbReference type="AlphaFoldDB" id="A0A1B6FK26"/>
<reference evidence="1" key="1">
    <citation type="submission" date="2015-11" db="EMBL/GenBank/DDBJ databases">
        <title>De novo transcriptome assembly of four potential Pierce s Disease insect vectors from Arizona vineyards.</title>
        <authorList>
            <person name="Tassone E.E."/>
        </authorList>
    </citation>
    <scope>NUCLEOTIDE SEQUENCE</scope>
</reference>
<name>A0A1B6FK26_9HEMI</name>
<sequence length="101" mass="11581">HFFQMMLLKSFILSNKFTLGNKASFFDFRLNIIKMLLANKQPVIRDVTPRNTKHLPSKCQTGPNGKTMRKKCRVCRTTGQRKDTDYHCLACPGHPGLCLEP</sequence>